<keyword evidence="4" id="KW-1185">Reference proteome</keyword>
<dbReference type="InterPro" id="IPR011042">
    <property type="entry name" value="6-blade_b-propeller_TolB-like"/>
</dbReference>
<feature type="domain" description="Pyrroloquinoline quinone-dependent pyranose dehydrogenase beta-propeller" evidence="2">
    <location>
        <begin position="78"/>
        <end position="291"/>
    </location>
</feature>
<dbReference type="Pfam" id="PF22807">
    <property type="entry name" value="TrAA12"/>
    <property type="match status" value="2"/>
</dbReference>
<dbReference type="InterPro" id="IPR011041">
    <property type="entry name" value="Quinoprot_gluc/sorb_DH_b-prop"/>
</dbReference>
<evidence type="ECO:0000313" key="3">
    <source>
        <dbReference type="EMBL" id="PWB94838.1"/>
    </source>
</evidence>
<evidence type="ECO:0000256" key="1">
    <source>
        <dbReference type="SAM" id="SignalP"/>
    </source>
</evidence>
<dbReference type="RefSeq" id="WP_108916209.1">
    <property type="nucleotide sequence ID" value="NZ_BGJY01000005.1"/>
</dbReference>
<dbReference type="EMBL" id="PUIV01000005">
    <property type="protein sequence ID" value="PWB94838.1"/>
    <property type="molecule type" value="Genomic_DNA"/>
</dbReference>
<evidence type="ECO:0000313" key="4">
    <source>
        <dbReference type="Proteomes" id="UP000245137"/>
    </source>
</evidence>
<keyword evidence="1" id="KW-0732">Signal</keyword>
<sequence length="458" mass="49058">MKTFAPTLLLVGACAGLAFAQSEPSRRIGAAAFGDWRLDAPGSWRKISPADLPAPLASAPVASRSQVVARPDGAAPRTLAGFSAEVFASGLEGPRVIRHAPNGDIFVSESIGGRIRVFRSQEGRIAPASSHIFASELERPYGIAFYPPGPEPRFVYVGTPTAVLRFPYRNGDLKASGPAETIAALPWDGGHWTRDLVFSRDGATLYVAIGSKTNVAEGHPRPSAQEIAELEKAHGVGAGAGAEFERATVIAIDPDGKSRRNVANGLRNCSGLQLQPETDALWCVVNERDMLGDDLPPDYATRVKEGGFYGWPWHYIGAHEDPRHAGERPDLASKITVPDVLFQPHSAPLGIAFYDGGQFPAEYKGDAFVALHGSWNRAERTGYKIVRLSFKDGVPTGEYQDFLTGFVVDDTRVWGRPVDVAVARDGSLLVSEDGNGTIWRVSYSGAELGADAGQVKGK</sequence>
<dbReference type="Gene3D" id="2.120.10.30">
    <property type="entry name" value="TolB, C-terminal domain"/>
    <property type="match status" value="1"/>
</dbReference>
<dbReference type="PANTHER" id="PTHR19328">
    <property type="entry name" value="HEDGEHOG-INTERACTING PROTEIN"/>
    <property type="match status" value="1"/>
</dbReference>
<accession>A0A2U1ST88</accession>
<dbReference type="OrthoDB" id="9770043at2"/>
<dbReference type="PANTHER" id="PTHR19328:SF53">
    <property type="entry name" value="MEMBRANE PROTEIN"/>
    <property type="match status" value="1"/>
</dbReference>
<feature type="domain" description="Pyrroloquinoline quinone-dependent pyranose dehydrogenase beta-propeller" evidence="2">
    <location>
        <begin position="334"/>
        <end position="442"/>
    </location>
</feature>
<proteinExistence type="predicted"/>
<protein>
    <submittedName>
        <fullName evidence="3">Sorbosone dehydrogenase</fullName>
    </submittedName>
</protein>
<dbReference type="SUPFAM" id="SSF50952">
    <property type="entry name" value="Soluble quinoprotein glucose dehydrogenase"/>
    <property type="match status" value="1"/>
</dbReference>
<comment type="caution">
    <text evidence="3">The sequence shown here is derived from an EMBL/GenBank/DDBJ whole genome shotgun (WGS) entry which is preliminary data.</text>
</comment>
<feature type="chain" id="PRO_5015699657" evidence="1">
    <location>
        <begin position="21"/>
        <end position="458"/>
    </location>
</feature>
<organism evidence="3 4">
    <name type="scientific">Methylosinus sporium</name>
    <dbReference type="NCBI Taxonomy" id="428"/>
    <lineage>
        <taxon>Bacteria</taxon>
        <taxon>Pseudomonadati</taxon>
        <taxon>Pseudomonadota</taxon>
        <taxon>Alphaproteobacteria</taxon>
        <taxon>Hyphomicrobiales</taxon>
        <taxon>Methylocystaceae</taxon>
        <taxon>Methylosinus</taxon>
    </lineage>
</organism>
<dbReference type="AlphaFoldDB" id="A0A2U1ST88"/>
<feature type="signal peptide" evidence="1">
    <location>
        <begin position="1"/>
        <end position="20"/>
    </location>
</feature>
<reference evidence="3 4" key="1">
    <citation type="journal article" date="2018" name="Appl. Microbiol. Biotechnol.">
        <title>Co-cultivation of the strictly anaerobic methanogen Methanosarcina barkeri with aerobic methanotrophs in an oxygen-limited membrane bioreactor.</title>
        <authorList>
            <person name="In 't Zandt M.H."/>
            <person name="van den Bosch T.J.M."/>
            <person name="Rijkers R."/>
            <person name="van Kessel M.A.H.J."/>
            <person name="Jetten M.S.M."/>
            <person name="Welte C.U."/>
        </authorList>
    </citation>
    <scope>NUCLEOTIDE SEQUENCE [LARGE SCALE GENOMIC DNA]</scope>
    <source>
        <strain evidence="3 4">DSM 17706</strain>
    </source>
</reference>
<evidence type="ECO:0000259" key="2">
    <source>
        <dbReference type="Pfam" id="PF22807"/>
    </source>
</evidence>
<name>A0A2U1ST88_METSR</name>
<dbReference type="InterPro" id="IPR054539">
    <property type="entry name" value="Beta-prop_PDH"/>
</dbReference>
<gene>
    <name evidence="3" type="ORF">C5689_05140</name>
</gene>
<dbReference type="Proteomes" id="UP000245137">
    <property type="component" value="Unassembled WGS sequence"/>
</dbReference>